<dbReference type="Proteomes" id="UP000551616">
    <property type="component" value="Unassembled WGS sequence"/>
</dbReference>
<reference evidence="1 2" key="1">
    <citation type="submission" date="2020-05" db="EMBL/GenBank/DDBJ databases">
        <title>Bremerella alba sp. nov., a novel planctomycete isolated from the surface of the macroalga Fucus spiralis.</title>
        <authorList>
            <person name="Godinho O."/>
            <person name="Botelho R."/>
            <person name="Albuquerque L."/>
            <person name="Wiegand S."/>
            <person name="Da Costa M.S."/>
            <person name="Lobo-Da-Cunha A."/>
            <person name="Jogler C."/>
            <person name="Lage O.M."/>
        </authorList>
    </citation>
    <scope>NUCLEOTIDE SEQUENCE [LARGE SCALE GENOMIC DNA]</scope>
    <source>
        <strain evidence="1 2">FF15</strain>
    </source>
</reference>
<gene>
    <name evidence="1" type="ORF">HOV93_48550</name>
</gene>
<name>A0A7V8VAE0_9BACT</name>
<accession>A0A7V8VAE0</accession>
<evidence type="ECO:0000313" key="2">
    <source>
        <dbReference type="Proteomes" id="UP000551616"/>
    </source>
</evidence>
<protein>
    <submittedName>
        <fullName evidence="1">Uncharacterized protein</fullName>
    </submittedName>
</protein>
<evidence type="ECO:0000313" key="1">
    <source>
        <dbReference type="EMBL" id="MBA2117654.1"/>
    </source>
</evidence>
<sequence>MYHWMDGIVKRGWREFERDFRGEFVSGFCVIGYG</sequence>
<proteinExistence type="predicted"/>
<keyword evidence="2" id="KW-1185">Reference proteome</keyword>
<comment type="caution">
    <text evidence="1">The sequence shown here is derived from an EMBL/GenBank/DDBJ whole genome shotgun (WGS) entry which is preliminary data.</text>
</comment>
<organism evidence="1 2">
    <name type="scientific">Bremerella alba</name>
    <dbReference type="NCBI Taxonomy" id="980252"/>
    <lineage>
        <taxon>Bacteria</taxon>
        <taxon>Pseudomonadati</taxon>
        <taxon>Planctomycetota</taxon>
        <taxon>Planctomycetia</taxon>
        <taxon>Pirellulales</taxon>
        <taxon>Pirellulaceae</taxon>
        <taxon>Bremerella</taxon>
    </lineage>
</organism>
<dbReference type="EMBL" id="JABRWO010000017">
    <property type="protein sequence ID" value="MBA2117654.1"/>
    <property type="molecule type" value="Genomic_DNA"/>
</dbReference>
<dbReference type="AlphaFoldDB" id="A0A7V8VAE0"/>